<dbReference type="EMBL" id="JAANQT010000005">
    <property type="protein sequence ID" value="KAG1316150.1"/>
    <property type="molecule type" value="Genomic_DNA"/>
</dbReference>
<keyword evidence="3" id="KW-1185">Reference proteome</keyword>
<dbReference type="AlphaFoldDB" id="A0A9P6XKT9"/>
<sequence>MAEEDKDLIGLEKQTEKLLLDHFEFIYEATRLTFEFNSLYSNYNSLSRVRKHLTDEASVIDSLKTMDESLDKSKQELSIRKRKLEQQEDLALKQFIEIINILSEYTEKIRTNIKEAVAQHCKATYEETQNKISSVTETTLSLEEGKMDISAGEAIRTSLEQFKGQVVESQTKNMRQIAANNERSFQEIVREMRSRLDRVRENDAIVRSAVQLIEKEFDTKLNEAVRKNLVEEQKEGNIVSEKILEIIRNEIDRLGPAHLQSNLAHIPGIKQFVEFSNLLLSSSEPMTLPLLLSIRDTMSSMSQEMLALRQQLEETQSIVGSMRCSHIYNNAQIDEAATAANMQSIQYRMAVLFNNVKMIETTLNAKCDWTQQIEALSSKKRVRMNDDSSLKSDDITERIEEIERKHQKLLDCIIQYKENVLDDMFPTRLEAAMKKIERILTNHEAFITFIIDPVSTKRKIEKVIEEEQYLDPAMIDCIEHLIKKSTSEAAAPLHAQIKSLQEQLSKRS</sequence>
<protein>
    <recommendedName>
        <fullName evidence="4">Autophagy-related protein 17</fullName>
    </recommendedName>
</protein>
<organism evidence="2 3">
    <name type="scientific">Rhizopus oryzae</name>
    <name type="common">Mucormycosis agent</name>
    <name type="synonym">Rhizopus arrhizus var. delemar</name>
    <dbReference type="NCBI Taxonomy" id="64495"/>
    <lineage>
        <taxon>Eukaryota</taxon>
        <taxon>Fungi</taxon>
        <taxon>Fungi incertae sedis</taxon>
        <taxon>Mucoromycota</taxon>
        <taxon>Mucoromycotina</taxon>
        <taxon>Mucoromycetes</taxon>
        <taxon>Mucorales</taxon>
        <taxon>Mucorineae</taxon>
        <taxon>Rhizopodaceae</taxon>
        <taxon>Rhizopus</taxon>
    </lineage>
</organism>
<keyword evidence="1" id="KW-0175">Coiled coil</keyword>
<reference evidence="2" key="1">
    <citation type="journal article" date="2020" name="Microb. Genom.">
        <title>Genetic diversity of clinical and environmental Mucorales isolates obtained from an investigation of mucormycosis cases among solid organ transplant recipients.</title>
        <authorList>
            <person name="Nguyen M.H."/>
            <person name="Kaul D."/>
            <person name="Muto C."/>
            <person name="Cheng S.J."/>
            <person name="Richter R.A."/>
            <person name="Bruno V.M."/>
            <person name="Liu G."/>
            <person name="Beyhan S."/>
            <person name="Sundermann A.J."/>
            <person name="Mounaud S."/>
            <person name="Pasculle A.W."/>
            <person name="Nierman W.C."/>
            <person name="Driscoll E."/>
            <person name="Cumbie R."/>
            <person name="Clancy C.J."/>
            <person name="Dupont C.L."/>
        </authorList>
    </citation>
    <scope>NUCLEOTIDE SEQUENCE</scope>
    <source>
        <strain evidence="2">GL11</strain>
    </source>
</reference>
<comment type="caution">
    <text evidence="2">The sequence shown here is derived from an EMBL/GenBank/DDBJ whole genome shotgun (WGS) entry which is preliminary data.</text>
</comment>
<feature type="coiled-coil region" evidence="1">
    <location>
        <begin position="67"/>
        <end position="94"/>
    </location>
</feature>
<name>A0A9P6XKT9_RHIOR</name>
<evidence type="ECO:0000313" key="2">
    <source>
        <dbReference type="EMBL" id="KAG1316150.1"/>
    </source>
</evidence>
<dbReference type="Proteomes" id="UP000716291">
    <property type="component" value="Unassembled WGS sequence"/>
</dbReference>
<gene>
    <name evidence="2" type="ORF">G6F64_000079</name>
</gene>
<evidence type="ECO:0000256" key="1">
    <source>
        <dbReference type="SAM" id="Coils"/>
    </source>
</evidence>
<evidence type="ECO:0000313" key="3">
    <source>
        <dbReference type="Proteomes" id="UP000716291"/>
    </source>
</evidence>
<accession>A0A9P6XKT9</accession>
<dbReference type="OrthoDB" id="2236709at2759"/>
<proteinExistence type="predicted"/>
<evidence type="ECO:0008006" key="4">
    <source>
        <dbReference type="Google" id="ProtNLM"/>
    </source>
</evidence>
<feature type="coiled-coil region" evidence="1">
    <location>
        <begin position="385"/>
        <end position="419"/>
    </location>
</feature>